<dbReference type="Proteomes" id="UP001279410">
    <property type="component" value="Unassembled WGS sequence"/>
</dbReference>
<name>A0AAD3M1L0_LATJO</name>
<sequence>VCGGHSNASVNGSCPDSRCGGAGCRDDQGNRVCGGEGCNGTVSSSVAALNHARNVTDSLNAANEELQDVVRKLQNIASITQDVKNQAMNTLEKAQKKKDYFENNNKKLKDFIKKIKDFLTEEGADPESIEKVALQVLSITLPVNRTTLDKMIMQIKDSLSNLPNIEGITNQTSQHISKAKELLDKAKDAKQRAEGVKDAANNTRQALDVSEKAIEKARTALKEANENLNSTRNATAEVEERLRQLEDKQMDVMMRLNNLSMGVEALRNKTEQNREMAKDAKALANNATHLASSVEQSLNDTEKRYRELQMKVDSLGGEAGGLNTINQRAMDIKKEADNLLNKAKSGIRQLQKLENKFKNNEQRIQRQRMELDELKENATMVRDEIREQVQKYSNCLKWTRRESVSYTTQERTSETRAKRLPAAPEVDVLSEMQASLVMLVC</sequence>
<evidence type="ECO:0000259" key="2">
    <source>
        <dbReference type="Pfam" id="PF23219"/>
    </source>
</evidence>
<protein>
    <submittedName>
        <fullName evidence="3">Laminin subunit beta-2-like protein</fullName>
    </submittedName>
</protein>
<evidence type="ECO:0000256" key="1">
    <source>
        <dbReference type="SAM" id="Coils"/>
    </source>
</evidence>
<accession>A0AAD3M1L0</accession>
<keyword evidence="1" id="KW-0175">Coiled coil</keyword>
<dbReference type="Pfam" id="PF23219">
    <property type="entry name" value="LAMB1"/>
    <property type="match status" value="1"/>
</dbReference>
<dbReference type="SUPFAM" id="SSF57997">
    <property type="entry name" value="Tropomyosin"/>
    <property type="match status" value="1"/>
</dbReference>
<feature type="non-terminal residue" evidence="3">
    <location>
        <position position="1"/>
    </location>
</feature>
<gene>
    <name evidence="3" type="ORF">AKAME5_000013200</name>
</gene>
<proteinExistence type="predicted"/>
<comment type="caution">
    <text evidence="3">The sequence shown here is derived from an EMBL/GenBank/DDBJ whole genome shotgun (WGS) entry which is preliminary data.</text>
</comment>
<evidence type="ECO:0000313" key="4">
    <source>
        <dbReference type="Proteomes" id="UP001279410"/>
    </source>
</evidence>
<dbReference type="EMBL" id="BRZM01000001">
    <property type="protein sequence ID" value="GLD45650.1"/>
    <property type="molecule type" value="Genomic_DNA"/>
</dbReference>
<dbReference type="AlphaFoldDB" id="A0AAD3M1L0"/>
<evidence type="ECO:0000313" key="3">
    <source>
        <dbReference type="EMBL" id="GLD45650.1"/>
    </source>
</evidence>
<reference evidence="3" key="1">
    <citation type="submission" date="2022-08" db="EMBL/GenBank/DDBJ databases">
        <title>Genome sequencing of akame (Lates japonicus).</title>
        <authorList>
            <person name="Hashiguchi Y."/>
            <person name="Takahashi H."/>
        </authorList>
    </citation>
    <scope>NUCLEOTIDE SEQUENCE</scope>
    <source>
        <strain evidence="3">Kochi</strain>
    </source>
</reference>
<dbReference type="CDD" id="cd22295">
    <property type="entry name" value="cc_LAMB_C"/>
    <property type="match status" value="1"/>
</dbReference>
<feature type="domain" description="LAMB1/2/3/4 helical" evidence="2">
    <location>
        <begin position="53"/>
        <end position="194"/>
    </location>
</feature>
<dbReference type="InterPro" id="IPR056558">
    <property type="entry name" value="LAMB1-4_helical"/>
</dbReference>
<feature type="coiled-coil region" evidence="1">
    <location>
        <begin position="176"/>
        <end position="391"/>
    </location>
</feature>
<keyword evidence="4" id="KW-1185">Reference proteome</keyword>
<feature type="coiled-coil region" evidence="1">
    <location>
        <begin position="52"/>
        <end position="111"/>
    </location>
</feature>
<organism evidence="3 4">
    <name type="scientific">Lates japonicus</name>
    <name type="common">Japanese lates</name>
    <dbReference type="NCBI Taxonomy" id="270547"/>
    <lineage>
        <taxon>Eukaryota</taxon>
        <taxon>Metazoa</taxon>
        <taxon>Chordata</taxon>
        <taxon>Craniata</taxon>
        <taxon>Vertebrata</taxon>
        <taxon>Euteleostomi</taxon>
        <taxon>Actinopterygii</taxon>
        <taxon>Neopterygii</taxon>
        <taxon>Teleostei</taxon>
        <taxon>Neoteleostei</taxon>
        <taxon>Acanthomorphata</taxon>
        <taxon>Carangaria</taxon>
        <taxon>Carangaria incertae sedis</taxon>
        <taxon>Centropomidae</taxon>
        <taxon>Lates</taxon>
    </lineage>
</organism>
<feature type="non-terminal residue" evidence="3">
    <location>
        <position position="441"/>
    </location>
</feature>